<sequence length="379" mass="42317">MEKLMMTPGPTEVSDRVRRAMSAPIVNPDLDDQFFLFYKALTEKVQNLLQTKNQVLIINGEGILGLEAACASLIEKGDRVLCLSNGIFGEGFADFVRLYGGEVVIFNEDYKIPFSLDSLRDFLAKDSAFKLATIVHCETPSGLVNPIETLCPVLKEFGIITVVDAVSSIGGYVIKPDEWGIDVLLGGSQKCLSAPPGLSFMSISDQAWRVMESRKQPVVGYYANLTLWKHWFANKYFPYTQPVSDLYGFNAAVDIVLEEGIEQFALRHKAIAEKVRRTLKTAGFEIFPDEKAASNTVTAFVIPDGIDDGQFRKYLWEKCGVMIAGSWGQLAGRVWRIGHMGENCREEKVYRTFVAMDKALREFGYKTHRTLASIYAELG</sequence>
<feature type="binding site" evidence="6">
    <location>
        <position position="336"/>
    </location>
    <ligand>
        <name>substrate</name>
    </ligand>
</feature>
<dbReference type="FunFam" id="3.40.640.10:FF:000172">
    <property type="entry name" value="Pyridoxal phosphate-dependent aminotransferase"/>
    <property type="match status" value="1"/>
</dbReference>
<dbReference type="InterPro" id="IPR024169">
    <property type="entry name" value="SP_NH2Trfase/AEP_transaminase"/>
</dbReference>
<evidence type="ECO:0000256" key="2">
    <source>
        <dbReference type="ARBA" id="ARBA00009236"/>
    </source>
</evidence>
<name>A0AAT9LD19_9FIRM</name>
<evidence type="ECO:0000256" key="1">
    <source>
        <dbReference type="ARBA" id="ARBA00001933"/>
    </source>
</evidence>
<dbReference type="InterPro" id="IPR000192">
    <property type="entry name" value="Aminotrans_V_dom"/>
</dbReference>
<keyword evidence="4" id="KW-0808">Transferase</keyword>
<dbReference type="PIRSF" id="PIRSF000524">
    <property type="entry name" value="SPT"/>
    <property type="match status" value="1"/>
</dbReference>
<evidence type="ECO:0000256" key="3">
    <source>
        <dbReference type="ARBA" id="ARBA00022576"/>
    </source>
</evidence>
<dbReference type="InterPro" id="IPR015421">
    <property type="entry name" value="PyrdxlP-dep_Trfase_major"/>
</dbReference>
<dbReference type="Gene3D" id="3.40.640.10">
    <property type="entry name" value="Type I PLP-dependent aspartate aminotransferase-like (Major domain)"/>
    <property type="match status" value="1"/>
</dbReference>
<dbReference type="GO" id="GO:0008453">
    <property type="term" value="F:alanine-glyoxylate transaminase activity"/>
    <property type="evidence" value="ECO:0007669"/>
    <property type="project" value="TreeGrafter"/>
</dbReference>
<keyword evidence="5 7" id="KW-0663">Pyridoxal phosphate</keyword>
<dbReference type="KEGG" id="fcz:IMF26_00660"/>
<dbReference type="Gene3D" id="3.90.1150.10">
    <property type="entry name" value="Aspartate Aminotransferase, domain 1"/>
    <property type="match status" value="1"/>
</dbReference>
<evidence type="ECO:0000256" key="9">
    <source>
        <dbReference type="RuleBase" id="RU004504"/>
    </source>
</evidence>
<gene>
    <name evidence="11" type="ORF">IMF26_00660</name>
</gene>
<dbReference type="Pfam" id="PF00266">
    <property type="entry name" value="Aminotran_5"/>
    <property type="match status" value="1"/>
</dbReference>
<keyword evidence="3 11" id="KW-0032">Aminotransferase</keyword>
<dbReference type="GO" id="GO:0019265">
    <property type="term" value="P:glycine biosynthetic process, by transamination of glyoxylate"/>
    <property type="evidence" value="ECO:0007669"/>
    <property type="project" value="TreeGrafter"/>
</dbReference>
<dbReference type="PANTHER" id="PTHR21152">
    <property type="entry name" value="AMINOTRANSFERASE CLASS V"/>
    <property type="match status" value="1"/>
</dbReference>
<comment type="similarity">
    <text evidence="2 8">Belongs to the class-V pyridoxal-phosphate-dependent aminotransferase family.</text>
</comment>
<dbReference type="PANTHER" id="PTHR21152:SF24">
    <property type="entry name" value="ALANINE--GLYOXYLATE AMINOTRANSFERASE 1"/>
    <property type="match status" value="1"/>
</dbReference>
<reference evidence="11" key="1">
    <citation type="submission" date="2020-10" db="EMBL/GenBank/DDBJ databases">
        <authorList>
            <person name="Kadnikov V."/>
            <person name="Beletsky A.V."/>
            <person name="Mardanov A.V."/>
            <person name="Karnachuk O.V."/>
            <person name="Ravin N.V."/>
        </authorList>
    </citation>
    <scope>NUCLEOTIDE SEQUENCE</scope>
    <source>
        <strain evidence="11">Bu02</strain>
    </source>
</reference>
<evidence type="ECO:0000256" key="6">
    <source>
        <dbReference type="PIRSR" id="PIRSR000524-1"/>
    </source>
</evidence>
<dbReference type="EMBL" id="CP062796">
    <property type="protein sequence ID" value="QUL98639.1"/>
    <property type="molecule type" value="Genomic_DNA"/>
</dbReference>
<protein>
    <submittedName>
        <fullName evidence="11">Alanine--glyoxylate aminotransferase family protein</fullName>
    </submittedName>
</protein>
<evidence type="ECO:0000256" key="8">
    <source>
        <dbReference type="RuleBase" id="RU004075"/>
    </source>
</evidence>
<evidence type="ECO:0000256" key="4">
    <source>
        <dbReference type="ARBA" id="ARBA00022679"/>
    </source>
</evidence>
<organism evidence="11">
    <name type="scientific">Candidatus Fermentithermobacillus carboniphilus</name>
    <dbReference type="NCBI Taxonomy" id="3085328"/>
    <lineage>
        <taxon>Bacteria</taxon>
        <taxon>Bacillati</taxon>
        <taxon>Bacillota</taxon>
        <taxon>Candidatus Fermentithermobacillia</taxon>
        <taxon>Candidatus Fermentithermobacillales</taxon>
        <taxon>Candidatus Fermentithermobacillaceae</taxon>
        <taxon>Candidatus Fermentithermobacillus</taxon>
    </lineage>
</organism>
<dbReference type="AlphaFoldDB" id="A0AAT9LD19"/>
<feature type="modified residue" description="N6-(pyridoxal phosphate)lysine" evidence="7">
    <location>
        <position position="190"/>
    </location>
</feature>
<evidence type="ECO:0000259" key="10">
    <source>
        <dbReference type="Pfam" id="PF00266"/>
    </source>
</evidence>
<evidence type="ECO:0000256" key="7">
    <source>
        <dbReference type="PIRSR" id="PIRSR000524-50"/>
    </source>
</evidence>
<dbReference type="PROSITE" id="PS00595">
    <property type="entry name" value="AA_TRANSFER_CLASS_5"/>
    <property type="match status" value="1"/>
</dbReference>
<comment type="cofactor">
    <cofactor evidence="1 7 9">
        <name>pyridoxal 5'-phosphate</name>
        <dbReference type="ChEBI" id="CHEBI:597326"/>
    </cofactor>
</comment>
<dbReference type="InterPro" id="IPR020578">
    <property type="entry name" value="Aminotrans_V_PyrdxlP_BS"/>
</dbReference>
<evidence type="ECO:0000256" key="5">
    <source>
        <dbReference type="ARBA" id="ARBA00022898"/>
    </source>
</evidence>
<dbReference type="InterPro" id="IPR015424">
    <property type="entry name" value="PyrdxlP-dep_Trfase"/>
</dbReference>
<evidence type="ECO:0000313" key="11">
    <source>
        <dbReference type="EMBL" id="QUL98639.1"/>
    </source>
</evidence>
<dbReference type="GO" id="GO:0004760">
    <property type="term" value="F:L-serine-pyruvate transaminase activity"/>
    <property type="evidence" value="ECO:0007669"/>
    <property type="project" value="TreeGrafter"/>
</dbReference>
<dbReference type="SUPFAM" id="SSF53383">
    <property type="entry name" value="PLP-dependent transferases"/>
    <property type="match status" value="1"/>
</dbReference>
<dbReference type="InterPro" id="IPR015422">
    <property type="entry name" value="PyrdxlP-dep_Trfase_small"/>
</dbReference>
<accession>A0AAT9LD19</accession>
<reference evidence="11" key="2">
    <citation type="journal article" date="2023" name="Biology">
        <title>Prokaryotic Life Associated with Coal-Fire Gas Vents Revealed by Metagenomics.</title>
        <authorList>
            <person name="Kadnikov V.V."/>
            <person name="Mardanov A.V."/>
            <person name="Beletsky A.V."/>
            <person name="Karnachuk O.V."/>
            <person name="Ravin N.V."/>
        </authorList>
    </citation>
    <scope>NUCLEOTIDE SEQUENCE</scope>
    <source>
        <strain evidence="11">Bu02</strain>
    </source>
</reference>
<proteinExistence type="inferred from homology"/>
<feature type="domain" description="Aminotransferase class V" evidence="10">
    <location>
        <begin position="31"/>
        <end position="324"/>
    </location>
</feature>